<comment type="caution">
    <text evidence="1">The sequence shown here is derived from an EMBL/GenBank/DDBJ whole genome shotgun (WGS) entry which is preliminary data.</text>
</comment>
<evidence type="ECO:0008006" key="3">
    <source>
        <dbReference type="Google" id="ProtNLM"/>
    </source>
</evidence>
<organism evidence="1 2">
    <name type="scientific">Namhaeicola litoreus</name>
    <dbReference type="NCBI Taxonomy" id="1052145"/>
    <lineage>
        <taxon>Bacteria</taxon>
        <taxon>Pseudomonadati</taxon>
        <taxon>Bacteroidota</taxon>
        <taxon>Flavobacteriia</taxon>
        <taxon>Flavobacteriales</taxon>
        <taxon>Flavobacteriaceae</taxon>
        <taxon>Namhaeicola</taxon>
    </lineage>
</organism>
<sequence length="263" mass="29495">MKPSFILFLVITFVHLHIFAQEKITDTIMLRNGKIILGKVKEIADEEIKYAQDGLREDITIGIDKAKVDKIIFADGREYDIDNSMSVYEDLSTQRKNILKFNLFLPIAGAVEFGYERSLKPGNSLEGNIGFIYGNNSTDQDASGVFLKVGYKFIRSPDFYLKGMKYAHILKGSYIKPEIAFTSFSYDIKNYGYGNNSGSTTNFAGLINFGKQVVYNNRISIDYYLGVGYATGDLDEADYYYAFLGGATSSFVMTGGIRVGYLF</sequence>
<gene>
    <name evidence="1" type="ORF">ACFQ39_15030</name>
</gene>
<keyword evidence="2" id="KW-1185">Reference proteome</keyword>
<accession>A0ABW3Y854</accession>
<dbReference type="RefSeq" id="WP_377180469.1">
    <property type="nucleotide sequence ID" value="NZ_JBHTMY010000004.1"/>
</dbReference>
<reference evidence="2" key="1">
    <citation type="journal article" date="2019" name="Int. J. Syst. Evol. Microbiol.">
        <title>The Global Catalogue of Microorganisms (GCM) 10K type strain sequencing project: providing services to taxonomists for standard genome sequencing and annotation.</title>
        <authorList>
            <consortium name="The Broad Institute Genomics Platform"/>
            <consortium name="The Broad Institute Genome Sequencing Center for Infectious Disease"/>
            <person name="Wu L."/>
            <person name="Ma J."/>
        </authorList>
    </citation>
    <scope>NUCLEOTIDE SEQUENCE [LARGE SCALE GENOMIC DNA]</scope>
    <source>
        <strain evidence="2">CCUG 61485</strain>
    </source>
</reference>
<proteinExistence type="predicted"/>
<dbReference type="Proteomes" id="UP001597201">
    <property type="component" value="Unassembled WGS sequence"/>
</dbReference>
<evidence type="ECO:0000313" key="1">
    <source>
        <dbReference type="EMBL" id="MFD1316939.1"/>
    </source>
</evidence>
<evidence type="ECO:0000313" key="2">
    <source>
        <dbReference type="Proteomes" id="UP001597201"/>
    </source>
</evidence>
<dbReference type="EMBL" id="JBHTMY010000004">
    <property type="protein sequence ID" value="MFD1316939.1"/>
    <property type="molecule type" value="Genomic_DNA"/>
</dbReference>
<name>A0ABW3Y854_9FLAO</name>
<protein>
    <recommendedName>
        <fullName evidence="3">Outer membrane protein beta-barrel domain-containing protein</fullName>
    </recommendedName>
</protein>